<feature type="compositionally biased region" description="Basic residues" evidence="1">
    <location>
        <begin position="100"/>
        <end position="122"/>
    </location>
</feature>
<keyword evidence="3" id="KW-1185">Reference proteome</keyword>
<feature type="compositionally biased region" description="Basic and acidic residues" evidence="1">
    <location>
        <begin position="161"/>
        <end position="178"/>
    </location>
</feature>
<dbReference type="OrthoDB" id="7765327at2759"/>
<proteinExistence type="predicted"/>
<evidence type="ECO:0000256" key="1">
    <source>
        <dbReference type="SAM" id="MobiDB-lite"/>
    </source>
</evidence>
<evidence type="ECO:0000313" key="3">
    <source>
        <dbReference type="Proteomes" id="UP000008820"/>
    </source>
</evidence>
<accession>A0A6I8U9I0</accession>
<reference evidence="2 3" key="1">
    <citation type="submission" date="2017-06" db="EMBL/GenBank/DDBJ databases">
        <title>Aedes aegypti genome working group (AGWG) sequencing and assembly.</title>
        <authorList>
            <consortium name="Aedes aegypti Genome Working Group (AGWG)"/>
            <person name="Matthews B.J."/>
        </authorList>
    </citation>
    <scope>NUCLEOTIDE SEQUENCE [LARGE SCALE GENOMIC DNA]</scope>
    <source>
        <strain evidence="2 3">LVP_AGWG</strain>
    </source>
</reference>
<organism evidence="2 3">
    <name type="scientific">Aedes aegypti</name>
    <name type="common">Yellowfever mosquito</name>
    <name type="synonym">Culex aegypti</name>
    <dbReference type="NCBI Taxonomy" id="7159"/>
    <lineage>
        <taxon>Eukaryota</taxon>
        <taxon>Metazoa</taxon>
        <taxon>Ecdysozoa</taxon>
        <taxon>Arthropoda</taxon>
        <taxon>Hexapoda</taxon>
        <taxon>Insecta</taxon>
        <taxon>Pterygota</taxon>
        <taxon>Neoptera</taxon>
        <taxon>Endopterygota</taxon>
        <taxon>Diptera</taxon>
        <taxon>Nematocera</taxon>
        <taxon>Culicoidea</taxon>
        <taxon>Culicidae</taxon>
        <taxon>Culicinae</taxon>
        <taxon>Aedini</taxon>
        <taxon>Aedes</taxon>
        <taxon>Stegomyia</taxon>
    </lineage>
</organism>
<dbReference type="AlphaFoldDB" id="A0A6I8U9I0"/>
<feature type="region of interest" description="Disordered" evidence="1">
    <location>
        <begin position="87"/>
        <end position="201"/>
    </location>
</feature>
<name>A0A6I8U9I0_AEDAE</name>
<feature type="compositionally biased region" description="Low complexity" evidence="1">
    <location>
        <begin position="90"/>
        <end position="99"/>
    </location>
</feature>
<gene>
    <name evidence="2" type="primary">110676744</name>
</gene>
<dbReference type="EnsemblMetazoa" id="AAEL028104-RA">
    <property type="protein sequence ID" value="AAEL028104-PA"/>
    <property type="gene ID" value="AAEL028104"/>
</dbReference>
<protein>
    <submittedName>
        <fullName evidence="2">Uncharacterized protein</fullName>
    </submittedName>
</protein>
<sequence>MPVEVPKKFYRNVFRGVSYFSQGQKRPCKLGELVAYVYLKNGRALQVNRIEAIVKEALADLCSSGVVKKTRNCYQLTEVLVGNLQEAPIAGPSGSANNSSRRRSRSGSRKTKTPSKRTKTPRRGPVDADEPEMEMVSDEESENDEEVEQRSEEGQQPEPEPFLHRPLKMERDDSKEGDANQGSGSNTTTTNASEQQTPNNS</sequence>
<dbReference type="InParanoid" id="A0A6I8U9I0"/>
<feature type="compositionally biased region" description="Polar residues" evidence="1">
    <location>
        <begin position="192"/>
        <end position="201"/>
    </location>
</feature>
<dbReference type="Proteomes" id="UP000008820">
    <property type="component" value="Chromosome 2"/>
</dbReference>
<feature type="compositionally biased region" description="Low complexity" evidence="1">
    <location>
        <begin position="182"/>
        <end position="191"/>
    </location>
</feature>
<evidence type="ECO:0000313" key="2">
    <source>
        <dbReference type="EnsemblMetazoa" id="AAEL028104-PA"/>
    </source>
</evidence>
<feature type="compositionally biased region" description="Acidic residues" evidence="1">
    <location>
        <begin position="127"/>
        <end position="147"/>
    </location>
</feature>
<reference evidence="2" key="2">
    <citation type="submission" date="2020-05" db="UniProtKB">
        <authorList>
            <consortium name="EnsemblMetazoa"/>
        </authorList>
    </citation>
    <scope>IDENTIFICATION</scope>
    <source>
        <strain evidence="2">LVP_AGWG</strain>
    </source>
</reference>